<protein>
    <recommendedName>
        <fullName evidence="4">Secreted protein</fullName>
    </recommendedName>
</protein>
<gene>
    <name evidence="2" type="ORF">L798_02869</name>
</gene>
<dbReference type="InParanoid" id="A0A067QTM7"/>
<dbReference type="AlphaFoldDB" id="A0A067QTM7"/>
<dbReference type="EMBL" id="KK853491">
    <property type="protein sequence ID" value="KDR07232.1"/>
    <property type="molecule type" value="Genomic_DNA"/>
</dbReference>
<keyword evidence="3" id="KW-1185">Reference proteome</keyword>
<evidence type="ECO:0000313" key="2">
    <source>
        <dbReference type="EMBL" id="KDR07232.1"/>
    </source>
</evidence>
<accession>A0A067QTM7</accession>
<evidence type="ECO:0008006" key="4">
    <source>
        <dbReference type="Google" id="ProtNLM"/>
    </source>
</evidence>
<name>A0A067QTM7_ZOONE</name>
<keyword evidence="1" id="KW-0732">Signal</keyword>
<dbReference type="Proteomes" id="UP000027135">
    <property type="component" value="Unassembled WGS sequence"/>
</dbReference>
<proteinExistence type="predicted"/>
<evidence type="ECO:0000256" key="1">
    <source>
        <dbReference type="SAM" id="SignalP"/>
    </source>
</evidence>
<evidence type="ECO:0000313" key="3">
    <source>
        <dbReference type="Proteomes" id="UP000027135"/>
    </source>
</evidence>
<reference evidence="2 3" key="1">
    <citation type="journal article" date="2014" name="Nat. Commun.">
        <title>Molecular traces of alternative social organization in a termite genome.</title>
        <authorList>
            <person name="Terrapon N."/>
            <person name="Li C."/>
            <person name="Robertson H.M."/>
            <person name="Ji L."/>
            <person name="Meng X."/>
            <person name="Booth W."/>
            <person name="Chen Z."/>
            <person name="Childers C.P."/>
            <person name="Glastad K.M."/>
            <person name="Gokhale K."/>
            <person name="Gowin J."/>
            <person name="Gronenberg W."/>
            <person name="Hermansen R.A."/>
            <person name="Hu H."/>
            <person name="Hunt B.G."/>
            <person name="Huylmans A.K."/>
            <person name="Khalil S.M."/>
            <person name="Mitchell R.D."/>
            <person name="Munoz-Torres M.C."/>
            <person name="Mustard J.A."/>
            <person name="Pan H."/>
            <person name="Reese J.T."/>
            <person name="Scharf M.E."/>
            <person name="Sun F."/>
            <person name="Vogel H."/>
            <person name="Xiao J."/>
            <person name="Yang W."/>
            <person name="Yang Z."/>
            <person name="Yang Z."/>
            <person name="Zhou J."/>
            <person name="Zhu J."/>
            <person name="Brent C.S."/>
            <person name="Elsik C.G."/>
            <person name="Goodisman M.A."/>
            <person name="Liberles D.A."/>
            <person name="Roe R.M."/>
            <person name="Vargo E.L."/>
            <person name="Vilcinskas A."/>
            <person name="Wang J."/>
            <person name="Bornberg-Bauer E."/>
            <person name="Korb J."/>
            <person name="Zhang G."/>
            <person name="Liebig J."/>
        </authorList>
    </citation>
    <scope>NUCLEOTIDE SEQUENCE [LARGE SCALE GENOMIC DNA]</scope>
    <source>
        <tissue evidence="2">Whole organism</tissue>
    </source>
</reference>
<feature type="signal peptide" evidence="1">
    <location>
        <begin position="1"/>
        <end position="19"/>
    </location>
</feature>
<organism evidence="2 3">
    <name type="scientific">Zootermopsis nevadensis</name>
    <name type="common">Dampwood termite</name>
    <dbReference type="NCBI Taxonomy" id="136037"/>
    <lineage>
        <taxon>Eukaryota</taxon>
        <taxon>Metazoa</taxon>
        <taxon>Ecdysozoa</taxon>
        <taxon>Arthropoda</taxon>
        <taxon>Hexapoda</taxon>
        <taxon>Insecta</taxon>
        <taxon>Pterygota</taxon>
        <taxon>Neoptera</taxon>
        <taxon>Polyneoptera</taxon>
        <taxon>Dictyoptera</taxon>
        <taxon>Blattodea</taxon>
        <taxon>Blattoidea</taxon>
        <taxon>Termitoidae</taxon>
        <taxon>Termopsidae</taxon>
        <taxon>Zootermopsis</taxon>
    </lineage>
</organism>
<sequence>MPHFTYSMLSLLLSSKVYTYEHGVYPQLPLTQLCQYKILNNPMPTEYVMFPARVGDTNMTSYRQAFLKFLLLGLPKTAGITGTARNISLPGHPKIKLVLKL</sequence>
<feature type="chain" id="PRO_5001644307" description="Secreted protein" evidence="1">
    <location>
        <begin position="20"/>
        <end position="101"/>
    </location>
</feature>